<organism evidence="9 10">
    <name type="scientific">Gasterosteus aculeatus aculeatus</name>
    <name type="common">three-spined stickleback</name>
    <dbReference type="NCBI Taxonomy" id="481459"/>
    <lineage>
        <taxon>Eukaryota</taxon>
        <taxon>Metazoa</taxon>
        <taxon>Chordata</taxon>
        <taxon>Craniata</taxon>
        <taxon>Vertebrata</taxon>
        <taxon>Euteleostomi</taxon>
        <taxon>Actinopterygii</taxon>
        <taxon>Neopterygii</taxon>
        <taxon>Teleostei</taxon>
        <taxon>Neoteleostei</taxon>
        <taxon>Acanthomorphata</taxon>
        <taxon>Eupercaria</taxon>
        <taxon>Perciformes</taxon>
        <taxon>Cottioidei</taxon>
        <taxon>Gasterosteales</taxon>
        <taxon>Gasterosteidae</taxon>
        <taxon>Gasterosteus</taxon>
    </lineage>
</organism>
<dbReference type="PROSITE" id="PS50240">
    <property type="entry name" value="TRYPSIN_DOM"/>
    <property type="match status" value="1"/>
</dbReference>
<dbReference type="GO" id="GO:0004252">
    <property type="term" value="F:serine-type endopeptidase activity"/>
    <property type="evidence" value="ECO:0007669"/>
    <property type="project" value="InterPro"/>
</dbReference>
<dbReference type="PANTHER" id="PTHR24252:SF7">
    <property type="entry name" value="HYALIN"/>
    <property type="match status" value="1"/>
</dbReference>
<dbReference type="Proteomes" id="UP000007635">
    <property type="component" value="Chromosome VII"/>
</dbReference>
<dbReference type="eggNOG" id="KOG3627">
    <property type="taxonomic scope" value="Eukaryota"/>
</dbReference>
<feature type="domain" description="Peptidase S1" evidence="8">
    <location>
        <begin position="37"/>
        <end position="267"/>
    </location>
</feature>
<keyword evidence="2 7" id="KW-0732">Signal</keyword>
<dbReference type="CDD" id="cd00190">
    <property type="entry name" value="Tryp_SPc"/>
    <property type="match status" value="1"/>
</dbReference>
<reference evidence="9" key="2">
    <citation type="submission" date="2025-08" db="UniProtKB">
        <authorList>
            <consortium name="Ensembl"/>
        </authorList>
    </citation>
    <scope>IDENTIFICATION</scope>
</reference>
<dbReference type="InterPro" id="IPR001254">
    <property type="entry name" value="Trypsin_dom"/>
</dbReference>
<dbReference type="OMA" id="LASIVCH"/>
<name>G3Q4K7_GASAC</name>
<dbReference type="InterPro" id="IPR043504">
    <property type="entry name" value="Peptidase_S1_PA_chymotrypsin"/>
</dbReference>
<dbReference type="SUPFAM" id="SSF50494">
    <property type="entry name" value="Trypsin-like serine proteases"/>
    <property type="match status" value="1"/>
</dbReference>
<dbReference type="Pfam" id="PF00089">
    <property type="entry name" value="Trypsin"/>
    <property type="match status" value="1"/>
</dbReference>
<feature type="chain" id="PRO_5043881660" description="Peptidase S1 domain-containing protein" evidence="7">
    <location>
        <begin position="24"/>
        <end position="360"/>
    </location>
</feature>
<keyword evidence="1 6" id="KW-0645">Protease</keyword>
<keyword evidence="3 6" id="KW-0378">Hydrolase</keyword>
<accession>G3Q4K7</accession>
<dbReference type="PROSITE" id="PS00135">
    <property type="entry name" value="TRYPSIN_SER"/>
    <property type="match status" value="1"/>
</dbReference>
<evidence type="ECO:0000256" key="6">
    <source>
        <dbReference type="RuleBase" id="RU363034"/>
    </source>
</evidence>
<evidence type="ECO:0000256" key="4">
    <source>
        <dbReference type="ARBA" id="ARBA00022825"/>
    </source>
</evidence>
<dbReference type="GeneTree" id="ENSGT00940000163852"/>
<dbReference type="Gene3D" id="2.40.10.10">
    <property type="entry name" value="Trypsin-like serine proteases"/>
    <property type="match status" value="1"/>
</dbReference>
<dbReference type="PRINTS" id="PR00722">
    <property type="entry name" value="CHYMOTRYPSIN"/>
</dbReference>
<dbReference type="AlphaFoldDB" id="G3Q4K7"/>
<dbReference type="GO" id="GO:0006508">
    <property type="term" value="P:proteolysis"/>
    <property type="evidence" value="ECO:0007669"/>
    <property type="project" value="UniProtKB-KW"/>
</dbReference>
<dbReference type="MEROPS" id="S01.B42"/>
<evidence type="ECO:0000256" key="7">
    <source>
        <dbReference type="SAM" id="SignalP"/>
    </source>
</evidence>
<reference evidence="9 10" key="1">
    <citation type="journal article" date="2021" name="G3 (Bethesda)">
        <title>Improved contiguity of the threespine stickleback genome using long-read sequencing.</title>
        <authorList>
            <person name="Nath S."/>
            <person name="Shaw D.E."/>
            <person name="White M.A."/>
        </authorList>
    </citation>
    <scope>NUCLEOTIDE SEQUENCE [LARGE SCALE GENOMIC DNA]</scope>
    <source>
        <strain evidence="9 10">Lake Benthic</strain>
    </source>
</reference>
<dbReference type="Bgee" id="ENSGACG00000018767">
    <property type="expression patterns" value="Expressed in pharyngeal gill and 2 other cell types or tissues"/>
</dbReference>
<sequence>MAIFQFLWALAGMIVLLCGGCHSLIPACGQAPKNTRIVGGQNAPPGSWPWFASVETDGRPSCAGSLINDQWVLTAAHCLSRDDLLTTTVFLGRQDQTVINFNEVRTTLASIVCHPSYDFTTSDNDICLLKLSSPVDFSDYIYPVCLASAGSTFHTGVSSWVTGFGDTQPGSFTGADILQEVNVPIVGNNECKCTYRELTDNMICAGLREGGKDACQGDSGGPMVTKDGFIWIQSGIVSFGDGCARPNTPGGYTRVSQYQDWISNVTGTSRPGFVTYTSPGVDSDLNYACSNTAPTTNPTPRTKQPFIETLGPDIVDPEPDPFTVEPDGSVFGSGESMIHFSHFTPLCLLVVFSYVLVCEA</sequence>
<dbReference type="FunFam" id="2.40.10.10:FF:000024">
    <property type="entry name" value="Serine protease 53"/>
    <property type="match status" value="1"/>
</dbReference>
<dbReference type="InterPro" id="IPR009003">
    <property type="entry name" value="Peptidase_S1_PA"/>
</dbReference>
<evidence type="ECO:0000256" key="5">
    <source>
        <dbReference type="ARBA" id="ARBA00023157"/>
    </source>
</evidence>
<evidence type="ECO:0000313" key="10">
    <source>
        <dbReference type="Proteomes" id="UP000007635"/>
    </source>
</evidence>
<evidence type="ECO:0000259" key="8">
    <source>
        <dbReference type="PROSITE" id="PS50240"/>
    </source>
</evidence>
<dbReference type="InterPro" id="IPR001314">
    <property type="entry name" value="Peptidase_S1A"/>
</dbReference>
<dbReference type="PROSITE" id="PS00134">
    <property type="entry name" value="TRYPSIN_HIS"/>
    <property type="match status" value="1"/>
</dbReference>
<evidence type="ECO:0000256" key="1">
    <source>
        <dbReference type="ARBA" id="ARBA00022670"/>
    </source>
</evidence>
<dbReference type="RefSeq" id="XP_040035753.1">
    <property type="nucleotide sequence ID" value="XM_040179819.1"/>
</dbReference>
<feature type="signal peptide" evidence="7">
    <location>
        <begin position="1"/>
        <end position="23"/>
    </location>
</feature>
<evidence type="ECO:0000313" key="9">
    <source>
        <dbReference type="Ensembl" id="ENSGACP00000024811.2"/>
    </source>
</evidence>
<dbReference type="STRING" id="69293.ENSGACP00000024811"/>
<dbReference type="Ensembl" id="ENSGACT00000024860.2">
    <property type="protein sequence ID" value="ENSGACP00000024811.2"/>
    <property type="gene ID" value="ENSGACG00000018767.2"/>
</dbReference>
<keyword evidence="5" id="KW-1015">Disulfide bond</keyword>
<dbReference type="InParanoid" id="G3Q4K7"/>
<keyword evidence="10" id="KW-1185">Reference proteome</keyword>
<dbReference type="GeneID" id="120821367"/>
<dbReference type="SMART" id="SM00020">
    <property type="entry name" value="Tryp_SPc"/>
    <property type="match status" value="1"/>
</dbReference>
<evidence type="ECO:0000256" key="2">
    <source>
        <dbReference type="ARBA" id="ARBA00022729"/>
    </source>
</evidence>
<dbReference type="InterPro" id="IPR033116">
    <property type="entry name" value="TRYPSIN_SER"/>
</dbReference>
<evidence type="ECO:0000256" key="3">
    <source>
        <dbReference type="ARBA" id="ARBA00022801"/>
    </source>
</evidence>
<dbReference type="KEGG" id="gat:120821367"/>
<dbReference type="PANTHER" id="PTHR24252">
    <property type="entry name" value="ACROSIN-RELATED"/>
    <property type="match status" value="1"/>
</dbReference>
<reference evidence="9" key="3">
    <citation type="submission" date="2025-09" db="UniProtKB">
        <authorList>
            <consortium name="Ensembl"/>
        </authorList>
    </citation>
    <scope>IDENTIFICATION</scope>
</reference>
<keyword evidence="4 6" id="KW-0720">Serine protease</keyword>
<dbReference type="InterPro" id="IPR018114">
    <property type="entry name" value="TRYPSIN_HIS"/>
</dbReference>
<protein>
    <recommendedName>
        <fullName evidence="8">Peptidase S1 domain-containing protein</fullName>
    </recommendedName>
</protein>
<proteinExistence type="predicted"/>